<comment type="subcellular location">
    <subcellularLocation>
        <location evidence="1">Cell membrane</location>
        <topology evidence="1">Multi-pass membrane protein</topology>
    </subcellularLocation>
</comment>
<evidence type="ECO:0000313" key="8">
    <source>
        <dbReference type="Proteomes" id="UP000199074"/>
    </source>
</evidence>
<keyword evidence="4 6" id="KW-1133">Transmembrane helix</keyword>
<evidence type="ECO:0000256" key="2">
    <source>
        <dbReference type="ARBA" id="ARBA00022475"/>
    </source>
</evidence>
<dbReference type="EMBL" id="FPCK01000001">
    <property type="protein sequence ID" value="SFV28218.1"/>
    <property type="molecule type" value="Genomic_DNA"/>
</dbReference>
<organism evidence="7 8">
    <name type="scientific">Devosia crocina</name>
    <dbReference type="NCBI Taxonomy" id="429728"/>
    <lineage>
        <taxon>Bacteria</taxon>
        <taxon>Pseudomonadati</taxon>
        <taxon>Pseudomonadota</taxon>
        <taxon>Alphaproteobacteria</taxon>
        <taxon>Hyphomicrobiales</taxon>
        <taxon>Devosiaceae</taxon>
        <taxon>Devosia</taxon>
    </lineage>
</organism>
<feature type="transmembrane region" description="Helical" evidence="6">
    <location>
        <begin position="220"/>
        <end position="239"/>
    </location>
</feature>
<feature type="transmembrane region" description="Helical" evidence="6">
    <location>
        <begin position="88"/>
        <end position="106"/>
    </location>
</feature>
<feature type="transmembrane region" description="Helical" evidence="6">
    <location>
        <begin position="60"/>
        <end position="82"/>
    </location>
</feature>
<evidence type="ECO:0000313" key="7">
    <source>
        <dbReference type="EMBL" id="SFV28218.1"/>
    </source>
</evidence>
<keyword evidence="3 6" id="KW-0812">Transmembrane</keyword>
<dbReference type="STRING" id="429728.SAMN05216456_0466"/>
<feature type="transmembrane region" description="Helical" evidence="6">
    <location>
        <begin position="113"/>
        <end position="130"/>
    </location>
</feature>
<evidence type="ECO:0000256" key="1">
    <source>
        <dbReference type="ARBA" id="ARBA00004651"/>
    </source>
</evidence>
<dbReference type="Proteomes" id="UP000199074">
    <property type="component" value="Unassembled WGS sequence"/>
</dbReference>
<gene>
    <name evidence="7" type="ORF">SAMN05216456_0466</name>
</gene>
<keyword evidence="8" id="KW-1185">Reference proteome</keyword>
<evidence type="ECO:0000256" key="4">
    <source>
        <dbReference type="ARBA" id="ARBA00022989"/>
    </source>
</evidence>
<feature type="transmembrane region" description="Helical" evidence="6">
    <location>
        <begin position="31"/>
        <end position="48"/>
    </location>
</feature>
<evidence type="ECO:0000256" key="3">
    <source>
        <dbReference type="ARBA" id="ARBA00022692"/>
    </source>
</evidence>
<dbReference type="AlphaFoldDB" id="A0A1I7N0R6"/>
<dbReference type="RefSeq" id="WP_244542745.1">
    <property type="nucleotide sequence ID" value="NZ_FPCK01000001.1"/>
</dbReference>
<protein>
    <submittedName>
        <fullName evidence="7">Putative membrane protein</fullName>
    </submittedName>
</protein>
<proteinExistence type="predicted"/>
<feature type="transmembrane region" description="Helical" evidence="6">
    <location>
        <begin position="169"/>
        <end position="192"/>
    </location>
</feature>
<reference evidence="7 8" key="1">
    <citation type="submission" date="2016-10" db="EMBL/GenBank/DDBJ databases">
        <authorList>
            <person name="de Groot N.N."/>
        </authorList>
    </citation>
    <scope>NUCLEOTIDE SEQUENCE [LARGE SCALE GENOMIC DNA]</scope>
    <source>
        <strain evidence="7 8">IPL20</strain>
    </source>
</reference>
<evidence type="ECO:0000256" key="6">
    <source>
        <dbReference type="SAM" id="Phobius"/>
    </source>
</evidence>
<dbReference type="InterPro" id="IPR019108">
    <property type="entry name" value="Caa3_assmbl_CtaG-rel"/>
</dbReference>
<sequence>MDPVTGFSFAMSYCGQPPLPDTIWARWNLDPILLTALAGAGGLGLHLLRKATGKRKLAFAAAWLFAAMLFVSPLCALTVALFSGRVTHHVLLTMGVAPLLALALPARWGQTRNLLLPLSASTIALWLWHSPDLYTAAFAHPAIYWAMQLSLLASFTWLWLGLLHSRATLAAGITALTSAIQMGFLGALLVFAPDPLYLPHLTTTFPFGLSPVDDQQLGGLVMWVPANLPLLALVLWRLLAGLGPQAKTSAQ</sequence>
<feature type="transmembrane region" description="Helical" evidence="6">
    <location>
        <begin position="142"/>
        <end position="162"/>
    </location>
</feature>
<accession>A0A1I7N0R6</accession>
<dbReference type="Pfam" id="PF09678">
    <property type="entry name" value="Caa3_CtaG"/>
    <property type="match status" value="1"/>
</dbReference>
<keyword evidence="5 6" id="KW-0472">Membrane</keyword>
<name>A0A1I7N0R6_9HYPH</name>
<evidence type="ECO:0000256" key="5">
    <source>
        <dbReference type="ARBA" id="ARBA00023136"/>
    </source>
</evidence>
<dbReference type="GO" id="GO:0005886">
    <property type="term" value="C:plasma membrane"/>
    <property type="evidence" value="ECO:0007669"/>
    <property type="project" value="UniProtKB-SubCell"/>
</dbReference>
<keyword evidence="2" id="KW-1003">Cell membrane</keyword>